<reference evidence="3" key="1">
    <citation type="submission" date="2023-10" db="EMBL/GenBank/DDBJ databases">
        <authorList>
            <person name="Chen Y."/>
            <person name="Shah S."/>
            <person name="Dougan E. K."/>
            <person name="Thang M."/>
            <person name="Chan C."/>
        </authorList>
    </citation>
    <scope>NUCLEOTIDE SEQUENCE [LARGE SCALE GENOMIC DNA]</scope>
</reference>
<feature type="compositionally biased region" description="Basic residues" evidence="2">
    <location>
        <begin position="60"/>
        <end position="75"/>
    </location>
</feature>
<feature type="non-terminal residue" evidence="3">
    <location>
        <position position="1"/>
    </location>
</feature>
<feature type="coiled-coil region" evidence="1">
    <location>
        <begin position="156"/>
        <end position="211"/>
    </location>
</feature>
<feature type="compositionally biased region" description="Low complexity" evidence="2">
    <location>
        <begin position="49"/>
        <end position="59"/>
    </location>
</feature>
<sequence>RARAAPRPPSPAGGRPRARAAPWPPARPWAAWRCCCRGRRGEWSRPSRRSGSGSCLARTPRSRARRSRPRPRATRWRGCASPSSTCPARTPSSARGATWRRRSCCSSWPRAPRPGGRREKERPHRSCPPAIGDVLSRGGWEVITAEEAGLRASRFVAHAEQRLARALEEQQQLAELLRREQLARQAAEAQARQASARADRAAQEALRAREATDSAWAEAQQARVECEKHRLLSKQLLYSELRREALEGGAEPYPYGVRVCDEDPVCLVAWQVGRPEPETRLLSCAVLRARLGEGRGRNSSPSLGEGPLAAPPGGRAAGPPALRL</sequence>
<feature type="non-terminal residue" evidence="3">
    <location>
        <position position="324"/>
    </location>
</feature>
<feature type="compositionally biased region" description="Polar residues" evidence="2">
    <location>
        <begin position="81"/>
        <end position="94"/>
    </location>
</feature>
<proteinExistence type="predicted"/>
<feature type="compositionally biased region" description="Low complexity" evidence="2">
    <location>
        <begin position="12"/>
        <end position="21"/>
    </location>
</feature>
<feature type="region of interest" description="Disordered" evidence="2">
    <location>
        <begin position="40"/>
        <end position="94"/>
    </location>
</feature>
<organism evidence="3 4">
    <name type="scientific">Prorocentrum cordatum</name>
    <dbReference type="NCBI Taxonomy" id="2364126"/>
    <lineage>
        <taxon>Eukaryota</taxon>
        <taxon>Sar</taxon>
        <taxon>Alveolata</taxon>
        <taxon>Dinophyceae</taxon>
        <taxon>Prorocentrales</taxon>
        <taxon>Prorocentraceae</taxon>
        <taxon>Prorocentrum</taxon>
    </lineage>
</organism>
<name>A0ABN9QEC7_9DINO</name>
<gene>
    <name evidence="3" type="ORF">PCOR1329_LOCUS10383</name>
</gene>
<dbReference type="Proteomes" id="UP001189429">
    <property type="component" value="Unassembled WGS sequence"/>
</dbReference>
<evidence type="ECO:0000313" key="3">
    <source>
        <dbReference type="EMBL" id="CAK0803075.1"/>
    </source>
</evidence>
<feature type="compositionally biased region" description="Pro residues" evidence="2">
    <location>
        <begin position="1"/>
        <end position="11"/>
    </location>
</feature>
<accession>A0ABN9QEC7</accession>
<evidence type="ECO:0000313" key="4">
    <source>
        <dbReference type="Proteomes" id="UP001189429"/>
    </source>
</evidence>
<keyword evidence="1" id="KW-0175">Coiled coil</keyword>
<feature type="compositionally biased region" description="Low complexity" evidence="2">
    <location>
        <begin position="303"/>
        <end position="324"/>
    </location>
</feature>
<protein>
    <submittedName>
        <fullName evidence="3">Uncharacterized protein</fullName>
    </submittedName>
</protein>
<feature type="region of interest" description="Disordered" evidence="2">
    <location>
        <begin position="293"/>
        <end position="324"/>
    </location>
</feature>
<comment type="caution">
    <text evidence="3">The sequence shown here is derived from an EMBL/GenBank/DDBJ whole genome shotgun (WGS) entry which is preliminary data.</text>
</comment>
<evidence type="ECO:0000256" key="2">
    <source>
        <dbReference type="SAM" id="MobiDB-lite"/>
    </source>
</evidence>
<feature type="region of interest" description="Disordered" evidence="2">
    <location>
        <begin position="1"/>
        <end position="25"/>
    </location>
</feature>
<evidence type="ECO:0000256" key="1">
    <source>
        <dbReference type="SAM" id="Coils"/>
    </source>
</evidence>
<keyword evidence="4" id="KW-1185">Reference proteome</keyword>
<dbReference type="EMBL" id="CAUYUJ010002943">
    <property type="protein sequence ID" value="CAK0803075.1"/>
    <property type="molecule type" value="Genomic_DNA"/>
</dbReference>